<dbReference type="AlphaFoldDB" id="A0A4Q2RM79"/>
<dbReference type="InterPro" id="IPR001647">
    <property type="entry name" value="HTH_TetR"/>
</dbReference>
<evidence type="ECO:0000256" key="2">
    <source>
        <dbReference type="PROSITE-ProRule" id="PRU00335"/>
    </source>
</evidence>
<protein>
    <submittedName>
        <fullName evidence="4">TetR/AcrR family transcriptional regulator</fullName>
    </submittedName>
</protein>
<dbReference type="OrthoDB" id="9816296at2"/>
<dbReference type="SUPFAM" id="SSF48498">
    <property type="entry name" value="Tetracyclin repressor-like, C-terminal domain"/>
    <property type="match status" value="1"/>
</dbReference>
<dbReference type="Proteomes" id="UP000291838">
    <property type="component" value="Unassembled WGS sequence"/>
</dbReference>
<accession>A0A4Q2RM79</accession>
<feature type="DNA-binding region" description="H-T-H motif" evidence="2">
    <location>
        <begin position="16"/>
        <end position="35"/>
    </location>
</feature>
<dbReference type="SUPFAM" id="SSF46689">
    <property type="entry name" value="Homeodomain-like"/>
    <property type="match status" value="1"/>
</dbReference>
<reference evidence="4 5" key="1">
    <citation type="submission" date="2019-01" db="EMBL/GenBank/DDBJ databases">
        <title>Novel species of Nocardioides.</title>
        <authorList>
            <person name="Liu Q."/>
            <person name="Xin Y.-H."/>
        </authorList>
    </citation>
    <scope>NUCLEOTIDE SEQUENCE [LARGE SCALE GENOMIC DNA]</scope>
    <source>
        <strain evidence="4 5">HLT3-15</strain>
    </source>
</reference>
<keyword evidence="1 2" id="KW-0238">DNA-binding</keyword>
<evidence type="ECO:0000256" key="1">
    <source>
        <dbReference type="ARBA" id="ARBA00023125"/>
    </source>
</evidence>
<dbReference type="EMBL" id="SDWS01000007">
    <property type="protein sequence ID" value="RYB89588.1"/>
    <property type="molecule type" value="Genomic_DNA"/>
</dbReference>
<evidence type="ECO:0000259" key="3">
    <source>
        <dbReference type="PROSITE" id="PS50977"/>
    </source>
</evidence>
<organism evidence="4 5">
    <name type="scientific">Nocardioides glacieisoli</name>
    <dbReference type="NCBI Taxonomy" id="1168730"/>
    <lineage>
        <taxon>Bacteria</taxon>
        <taxon>Bacillati</taxon>
        <taxon>Actinomycetota</taxon>
        <taxon>Actinomycetes</taxon>
        <taxon>Propionibacteriales</taxon>
        <taxon>Nocardioidaceae</taxon>
        <taxon>Nocardioides</taxon>
    </lineage>
</organism>
<evidence type="ECO:0000313" key="4">
    <source>
        <dbReference type="EMBL" id="RYB89588.1"/>
    </source>
</evidence>
<sequence length="172" mass="18512">MVAAAESELRTTGTLSLDSAARAAGVTKPGLMYHFSTKEELMTAVLDRVLTRYEIQLTAALGAPDFAAAPVADRMRAYVEWACAGECESGDLVMFADPRLRDSLTQHWTERIEPWLQVPDHVPAAQRSALLAARLLADGVWFNLASDLLPLTAADLAGVRAAAFALLEVTDA</sequence>
<feature type="domain" description="HTH tetR-type" evidence="3">
    <location>
        <begin position="1"/>
        <end position="53"/>
    </location>
</feature>
<dbReference type="PROSITE" id="PS50977">
    <property type="entry name" value="HTH_TETR_2"/>
    <property type="match status" value="1"/>
</dbReference>
<gene>
    <name evidence="4" type="ORF">EUA06_15605</name>
</gene>
<name>A0A4Q2RM79_9ACTN</name>
<keyword evidence="5" id="KW-1185">Reference proteome</keyword>
<proteinExistence type="predicted"/>
<comment type="caution">
    <text evidence="4">The sequence shown here is derived from an EMBL/GenBank/DDBJ whole genome shotgun (WGS) entry which is preliminary data.</text>
</comment>
<dbReference type="GO" id="GO:0003677">
    <property type="term" value="F:DNA binding"/>
    <property type="evidence" value="ECO:0007669"/>
    <property type="project" value="UniProtKB-UniRule"/>
</dbReference>
<dbReference type="Gene3D" id="1.10.357.10">
    <property type="entry name" value="Tetracycline Repressor, domain 2"/>
    <property type="match status" value="1"/>
</dbReference>
<dbReference type="Pfam" id="PF00440">
    <property type="entry name" value="TetR_N"/>
    <property type="match status" value="1"/>
</dbReference>
<evidence type="ECO:0000313" key="5">
    <source>
        <dbReference type="Proteomes" id="UP000291838"/>
    </source>
</evidence>
<dbReference type="InterPro" id="IPR009057">
    <property type="entry name" value="Homeodomain-like_sf"/>
</dbReference>
<dbReference type="PRINTS" id="PR00455">
    <property type="entry name" value="HTHTETR"/>
</dbReference>
<dbReference type="InterPro" id="IPR036271">
    <property type="entry name" value="Tet_transcr_reg_TetR-rel_C_sf"/>
</dbReference>